<dbReference type="GO" id="GO:0018822">
    <property type="term" value="F:nitrile hydratase activity"/>
    <property type="evidence" value="ECO:0007669"/>
    <property type="project" value="TreeGrafter"/>
</dbReference>
<keyword evidence="4" id="KW-1185">Reference proteome</keyword>
<evidence type="ECO:0000256" key="1">
    <source>
        <dbReference type="ARBA" id="ARBA00008129"/>
    </source>
</evidence>
<sequence length="178" mass="19620">MPQIVRCSVVQTCTAAYSLSDTLDKLERLTRLAKERDNSQLAVFPEAFIGGYPAKSTFGTVIGARSREGRDEFQRYHSSAIEIPSTVISRIEAVSRETGVFLVVGVIEKEGGTCYCTIVFVHPRKGYVGKHRKLMPTAAERLIWGFGDGTTIPVLQESFVDGTTQNEIIAKLSATICW</sequence>
<organism evidence="3 4">
    <name type="scientific">Clathrus columnatus</name>
    <dbReference type="NCBI Taxonomy" id="1419009"/>
    <lineage>
        <taxon>Eukaryota</taxon>
        <taxon>Fungi</taxon>
        <taxon>Dikarya</taxon>
        <taxon>Basidiomycota</taxon>
        <taxon>Agaricomycotina</taxon>
        <taxon>Agaricomycetes</taxon>
        <taxon>Phallomycetidae</taxon>
        <taxon>Phallales</taxon>
        <taxon>Clathraceae</taxon>
        <taxon>Clathrus</taxon>
    </lineage>
</organism>
<dbReference type="AlphaFoldDB" id="A0AAV5A765"/>
<feature type="domain" description="CN hydrolase" evidence="2">
    <location>
        <begin position="5"/>
        <end position="178"/>
    </location>
</feature>
<dbReference type="InterPro" id="IPR003010">
    <property type="entry name" value="C-N_Hydrolase"/>
</dbReference>
<dbReference type="Gene3D" id="3.60.110.10">
    <property type="entry name" value="Carbon-nitrogen hydrolase"/>
    <property type="match status" value="1"/>
</dbReference>
<comment type="similarity">
    <text evidence="1">Belongs to the carbon-nitrogen hydrolase superfamily. Nitrilase family.</text>
</comment>
<dbReference type="Proteomes" id="UP001050691">
    <property type="component" value="Unassembled WGS sequence"/>
</dbReference>
<dbReference type="PANTHER" id="PTHR46044">
    <property type="entry name" value="NITRILASE"/>
    <property type="match status" value="1"/>
</dbReference>
<name>A0AAV5A765_9AGAM</name>
<gene>
    <name evidence="3" type="ORF">Clacol_003725</name>
</gene>
<dbReference type="InterPro" id="IPR036526">
    <property type="entry name" value="C-N_Hydrolase_sf"/>
</dbReference>
<dbReference type="SUPFAM" id="SSF56317">
    <property type="entry name" value="Carbon-nitrogen hydrolase"/>
    <property type="match status" value="1"/>
</dbReference>
<reference evidence="3" key="1">
    <citation type="submission" date="2021-10" db="EMBL/GenBank/DDBJ databases">
        <title>De novo Genome Assembly of Clathrus columnatus (Basidiomycota, Fungi) Using Illumina and Nanopore Sequence Data.</title>
        <authorList>
            <person name="Ogiso-Tanaka E."/>
            <person name="Itagaki H."/>
            <person name="Hosoya T."/>
            <person name="Hosaka K."/>
        </authorList>
    </citation>
    <scope>NUCLEOTIDE SEQUENCE</scope>
    <source>
        <strain evidence="3">MO-923</strain>
    </source>
</reference>
<dbReference type="GO" id="GO:0000257">
    <property type="term" value="F:nitrilase activity"/>
    <property type="evidence" value="ECO:0007669"/>
    <property type="project" value="TreeGrafter"/>
</dbReference>
<evidence type="ECO:0000313" key="3">
    <source>
        <dbReference type="EMBL" id="GJJ09502.1"/>
    </source>
</evidence>
<dbReference type="EMBL" id="BPWL01000004">
    <property type="protein sequence ID" value="GJJ09502.1"/>
    <property type="molecule type" value="Genomic_DNA"/>
</dbReference>
<evidence type="ECO:0000313" key="4">
    <source>
        <dbReference type="Proteomes" id="UP001050691"/>
    </source>
</evidence>
<evidence type="ECO:0000259" key="2">
    <source>
        <dbReference type="PROSITE" id="PS50263"/>
    </source>
</evidence>
<dbReference type="InterPro" id="IPR044149">
    <property type="entry name" value="Nitrilases_CHs"/>
</dbReference>
<dbReference type="PANTHER" id="PTHR46044:SF1">
    <property type="entry name" value="CN HYDROLASE DOMAIN-CONTAINING PROTEIN"/>
    <property type="match status" value="1"/>
</dbReference>
<protein>
    <recommendedName>
        <fullName evidence="2">CN hydrolase domain-containing protein</fullName>
    </recommendedName>
</protein>
<dbReference type="GO" id="GO:0051410">
    <property type="term" value="P:detoxification of nitrogen compound"/>
    <property type="evidence" value="ECO:0007669"/>
    <property type="project" value="TreeGrafter"/>
</dbReference>
<proteinExistence type="inferred from homology"/>
<dbReference type="PROSITE" id="PS50263">
    <property type="entry name" value="CN_HYDROLASE"/>
    <property type="match status" value="1"/>
</dbReference>
<dbReference type="Pfam" id="PF00795">
    <property type="entry name" value="CN_hydrolase"/>
    <property type="match status" value="1"/>
</dbReference>
<accession>A0AAV5A765</accession>
<comment type="caution">
    <text evidence="3">The sequence shown here is derived from an EMBL/GenBank/DDBJ whole genome shotgun (WGS) entry which is preliminary data.</text>
</comment>